<dbReference type="InterPro" id="IPR002059">
    <property type="entry name" value="CSP_DNA-bd"/>
</dbReference>
<sequence>MKLPLQVVFRNMAASAAVEAKIRERAEQLDRIYEHIMSCRVIVEAHHKHHHQGNLYHARIDLKVPDTEIVASREPDEHHAHEDVFVAVRDAFDAVGRRLEDYARRRRGQVKVHEVPPHGRIAELNPDYGMIETADGRLVYFHRNSVLDADFDQLKIGTEVRFVEEVGELGPQASTVYVIGKHHVVG</sequence>
<organism evidence="2 3">
    <name type="scientific">Candidatus Muproteobacteria bacterium RBG_16_64_11</name>
    <dbReference type="NCBI Taxonomy" id="1817758"/>
    <lineage>
        <taxon>Bacteria</taxon>
        <taxon>Pseudomonadati</taxon>
        <taxon>Pseudomonadota</taxon>
        <taxon>Candidatus Muproteobacteria</taxon>
    </lineage>
</organism>
<dbReference type="EMBL" id="MFSS01000070">
    <property type="protein sequence ID" value="OGI43057.1"/>
    <property type="molecule type" value="Genomic_DNA"/>
</dbReference>
<proteinExistence type="predicted"/>
<dbReference type="AlphaFoldDB" id="A0A1F6TD38"/>
<dbReference type="Proteomes" id="UP000177925">
    <property type="component" value="Unassembled WGS sequence"/>
</dbReference>
<dbReference type="InterPro" id="IPR003489">
    <property type="entry name" value="RHF/RaiA"/>
</dbReference>
<dbReference type="InterPro" id="IPR036567">
    <property type="entry name" value="RHF-like"/>
</dbReference>
<accession>A0A1F6TD38</accession>
<dbReference type="GO" id="GO:0005840">
    <property type="term" value="C:ribosome"/>
    <property type="evidence" value="ECO:0007669"/>
    <property type="project" value="UniProtKB-KW"/>
</dbReference>
<dbReference type="Gene3D" id="3.30.160.100">
    <property type="entry name" value="Ribosome hibernation promotion factor-like"/>
    <property type="match status" value="1"/>
</dbReference>
<dbReference type="Pfam" id="PF02482">
    <property type="entry name" value="Ribosomal_S30AE"/>
    <property type="match status" value="1"/>
</dbReference>
<comment type="caution">
    <text evidence="2">The sequence shown here is derived from an EMBL/GenBank/DDBJ whole genome shotgun (WGS) entry which is preliminary data.</text>
</comment>
<feature type="domain" description="CSD" evidence="1">
    <location>
        <begin position="116"/>
        <end position="178"/>
    </location>
</feature>
<keyword evidence="2" id="KW-0689">Ribosomal protein</keyword>
<evidence type="ECO:0000313" key="3">
    <source>
        <dbReference type="Proteomes" id="UP000177925"/>
    </source>
</evidence>
<dbReference type="PROSITE" id="PS51857">
    <property type="entry name" value="CSD_2"/>
    <property type="match status" value="1"/>
</dbReference>
<dbReference type="GO" id="GO:0003676">
    <property type="term" value="F:nucleic acid binding"/>
    <property type="evidence" value="ECO:0007669"/>
    <property type="project" value="InterPro"/>
</dbReference>
<evidence type="ECO:0000259" key="1">
    <source>
        <dbReference type="PROSITE" id="PS51857"/>
    </source>
</evidence>
<keyword evidence="2" id="KW-0687">Ribonucleoprotein</keyword>
<dbReference type="STRING" id="1817758.A2150_06540"/>
<protein>
    <submittedName>
        <fullName evidence="2">30S ribosomal protein S30</fullName>
    </submittedName>
</protein>
<name>A0A1F6TD38_9PROT</name>
<dbReference type="InterPro" id="IPR012340">
    <property type="entry name" value="NA-bd_OB-fold"/>
</dbReference>
<dbReference type="SUPFAM" id="SSF69754">
    <property type="entry name" value="Ribosome binding protein Y (YfiA homologue)"/>
    <property type="match status" value="1"/>
</dbReference>
<reference evidence="2 3" key="1">
    <citation type="journal article" date="2016" name="Nat. Commun.">
        <title>Thousands of microbial genomes shed light on interconnected biogeochemical processes in an aquifer system.</title>
        <authorList>
            <person name="Anantharaman K."/>
            <person name="Brown C.T."/>
            <person name="Hug L.A."/>
            <person name="Sharon I."/>
            <person name="Castelle C.J."/>
            <person name="Probst A.J."/>
            <person name="Thomas B.C."/>
            <person name="Singh A."/>
            <person name="Wilkins M.J."/>
            <person name="Karaoz U."/>
            <person name="Brodie E.L."/>
            <person name="Williams K.H."/>
            <person name="Hubbard S.S."/>
            <person name="Banfield J.F."/>
        </authorList>
    </citation>
    <scope>NUCLEOTIDE SEQUENCE [LARGE SCALE GENOMIC DNA]</scope>
</reference>
<dbReference type="Gene3D" id="2.40.50.140">
    <property type="entry name" value="Nucleic acid-binding proteins"/>
    <property type="match status" value="1"/>
</dbReference>
<dbReference type="Pfam" id="PF00313">
    <property type="entry name" value="CSD"/>
    <property type="match status" value="1"/>
</dbReference>
<evidence type="ECO:0000313" key="2">
    <source>
        <dbReference type="EMBL" id="OGI43057.1"/>
    </source>
</evidence>
<gene>
    <name evidence="2" type="ORF">A2150_06540</name>
</gene>
<dbReference type="SUPFAM" id="SSF50249">
    <property type="entry name" value="Nucleic acid-binding proteins"/>
    <property type="match status" value="1"/>
</dbReference>